<dbReference type="OrthoDB" id="5071163at2759"/>
<dbReference type="HOGENOM" id="CLU_002639_2_17_1"/>
<feature type="domain" description="Heterokaryon incompatibility" evidence="1">
    <location>
        <begin position="226"/>
        <end position="377"/>
    </location>
</feature>
<sequence length="716" mass="80792">MKGEKKLCQNCQLLAFDTDKAVEATAPTRDPIEGYAVVPLRYLFEDDFPRLPRLRNSIEEGCEMCRFLKDVVWSHIRIGLDVREVASRAIARDRESDGALPNLILVLELNVYHPFLPTVKFTETRKDWLPGRIDGNITLGSLTTAISIHVNPEPRSFRPSFPSTDPLSEESLEVVQGYISSCLSPKSGDHEYCPKSQDNVAPLRLLKVCGRDMVRLVYSEGTRVRYAILSYCWGSSAAIQASKTVESNLKSRMAGFAVTDLPRTLQDSVVLIRKLGISHVWIDALCIVQDSSEWDSESLRMMQYYENAYLTIVPLPCDSADQSFLGRRPWWVTRLIDWPGPLVAKPPRLQFFFPAYTGPQLEIEKSAWGTRGWTFQEQFLSARCLFVGSHGMMFQCRAGSVCEPDEFHLDAKTSDRFLPIQTKGVLESSEWNTIDMVRSKWFLLIGKYAGRKLTYESDRLTAISGVASKFRRLFGDQNTYIDGFWRDELCNQLLWRPLPLASHRNGIVVKNAEFPSWSWCSSNVELIWSDATGVLSCADFEQRAEATATDPGNSACGHARRADVLVVATWIFEARNLLQELPGGIEIDTDIDTGTDLEGALKHGRALAVVLTAYHDGDDPSSWRTFPVTKPHDISGLIVEETESLAGTHAMYRRIGMFNIARKTRGVCVWSGDSTDSDDEGPYYDIVPVEMEEGSLEEVLSFYRMIYANRRTIYLI</sequence>
<name>A0A084B2F5_STACB</name>
<dbReference type="PANTHER" id="PTHR33112">
    <property type="entry name" value="DOMAIN PROTEIN, PUTATIVE-RELATED"/>
    <property type="match status" value="1"/>
</dbReference>
<dbReference type="InterPro" id="IPR010730">
    <property type="entry name" value="HET"/>
</dbReference>
<organism evidence="2 3">
    <name type="scientific">Stachybotrys chartarum (strain CBS 109288 / IBT 7711)</name>
    <name type="common">Toxic black mold</name>
    <name type="synonym">Stilbospora chartarum</name>
    <dbReference type="NCBI Taxonomy" id="1280523"/>
    <lineage>
        <taxon>Eukaryota</taxon>
        <taxon>Fungi</taxon>
        <taxon>Dikarya</taxon>
        <taxon>Ascomycota</taxon>
        <taxon>Pezizomycotina</taxon>
        <taxon>Sordariomycetes</taxon>
        <taxon>Hypocreomycetidae</taxon>
        <taxon>Hypocreales</taxon>
        <taxon>Stachybotryaceae</taxon>
        <taxon>Stachybotrys</taxon>
    </lineage>
</organism>
<gene>
    <name evidence="2" type="ORF">S7711_02960</name>
</gene>
<accession>A0A084B2F5</accession>
<reference evidence="2 3" key="1">
    <citation type="journal article" date="2014" name="BMC Genomics">
        <title>Comparative genome sequencing reveals chemotype-specific gene clusters in the toxigenic black mold Stachybotrys.</title>
        <authorList>
            <person name="Semeiks J."/>
            <person name="Borek D."/>
            <person name="Otwinowski Z."/>
            <person name="Grishin N.V."/>
        </authorList>
    </citation>
    <scope>NUCLEOTIDE SEQUENCE [LARGE SCALE GENOMIC DNA]</scope>
    <source>
        <strain evidence="3">CBS 109288 / IBT 7711</strain>
    </source>
</reference>
<dbReference type="Proteomes" id="UP000028045">
    <property type="component" value="Unassembled WGS sequence"/>
</dbReference>
<dbReference type="EMBL" id="KL648207">
    <property type="protein sequence ID" value="KEY71734.1"/>
    <property type="molecule type" value="Genomic_DNA"/>
</dbReference>
<proteinExistence type="predicted"/>
<dbReference type="PANTHER" id="PTHR33112:SF16">
    <property type="entry name" value="HETEROKARYON INCOMPATIBILITY DOMAIN-CONTAINING PROTEIN"/>
    <property type="match status" value="1"/>
</dbReference>
<protein>
    <recommendedName>
        <fullName evidence="1">Heterokaryon incompatibility domain-containing protein</fullName>
    </recommendedName>
</protein>
<keyword evidence="3" id="KW-1185">Reference proteome</keyword>
<dbReference type="Pfam" id="PF06985">
    <property type="entry name" value="HET"/>
    <property type="match status" value="1"/>
</dbReference>
<evidence type="ECO:0000313" key="3">
    <source>
        <dbReference type="Proteomes" id="UP000028045"/>
    </source>
</evidence>
<evidence type="ECO:0000313" key="2">
    <source>
        <dbReference type="EMBL" id="KEY71734.1"/>
    </source>
</evidence>
<dbReference type="AlphaFoldDB" id="A0A084B2F5"/>
<evidence type="ECO:0000259" key="1">
    <source>
        <dbReference type="Pfam" id="PF06985"/>
    </source>
</evidence>